<evidence type="ECO:0000256" key="3">
    <source>
        <dbReference type="ARBA" id="ARBA00022574"/>
    </source>
</evidence>
<dbReference type="InterPro" id="IPR006594">
    <property type="entry name" value="LisH"/>
</dbReference>
<feature type="repeat" description="WD" evidence="12">
    <location>
        <begin position="231"/>
        <end position="272"/>
    </location>
</feature>
<dbReference type="Pfam" id="PF00400">
    <property type="entry name" value="WD40"/>
    <property type="match status" value="7"/>
</dbReference>
<evidence type="ECO:0000313" key="14">
    <source>
        <dbReference type="EMBL" id="TDL24956.1"/>
    </source>
</evidence>
<dbReference type="InterPro" id="IPR020472">
    <property type="entry name" value="WD40_PAC1"/>
</dbReference>
<evidence type="ECO:0000313" key="15">
    <source>
        <dbReference type="Proteomes" id="UP000294933"/>
    </source>
</evidence>
<dbReference type="InterPro" id="IPR019775">
    <property type="entry name" value="WD40_repeat_CS"/>
</dbReference>
<feature type="repeat" description="WD" evidence="12">
    <location>
        <begin position="310"/>
        <end position="331"/>
    </location>
</feature>
<comment type="function">
    <text evidence="11">Positively regulates the activity of the minus-end directed microtubule motor protein dynein. May enhance dynein-mediated microtubule sliding by targeting dynein to the microtubule plus end. Required for nuclear migration during vegetative growth as well as development. Required for retrograde early endosome (EE) transport from the hyphal tip. Required for localization of dynein to the mitotic spindle poles. Recruits additional proteins to the dynein complex at SPBs.</text>
</comment>
<dbReference type="GO" id="GO:0070840">
    <property type="term" value="F:dynein complex binding"/>
    <property type="evidence" value="ECO:0007669"/>
    <property type="project" value="UniProtKB-UniRule"/>
</dbReference>
<evidence type="ECO:0000256" key="10">
    <source>
        <dbReference type="ARBA" id="ARBA00023306"/>
    </source>
</evidence>
<keyword evidence="15" id="KW-1185">Reference proteome</keyword>
<feature type="repeat" description="WD" evidence="12">
    <location>
        <begin position="189"/>
        <end position="230"/>
    </location>
</feature>
<dbReference type="GO" id="GO:0000132">
    <property type="term" value="P:establishment of mitotic spindle orientation"/>
    <property type="evidence" value="ECO:0007669"/>
    <property type="project" value="UniProtKB-UniRule"/>
</dbReference>
<evidence type="ECO:0000256" key="8">
    <source>
        <dbReference type="ARBA" id="ARBA00023054"/>
    </source>
</evidence>
<evidence type="ECO:0000256" key="11">
    <source>
        <dbReference type="HAMAP-Rule" id="MF_03141"/>
    </source>
</evidence>
<dbReference type="Gene3D" id="1.20.960.30">
    <property type="match status" value="1"/>
</dbReference>
<feature type="domain" description="PAC1-like LisH-like dimerisation" evidence="13">
    <location>
        <begin position="6"/>
        <end position="39"/>
    </location>
</feature>
<keyword evidence="2 11" id="KW-0963">Cytoplasm</keyword>
<dbReference type="Gene3D" id="2.130.10.10">
    <property type="entry name" value="YVTN repeat-like/Quinoprotein amine dehydrogenase"/>
    <property type="match status" value="1"/>
</dbReference>
<keyword evidence="7 11" id="KW-0498">Mitosis</keyword>
<dbReference type="GO" id="GO:0005737">
    <property type="term" value="C:cytoplasm"/>
    <property type="evidence" value="ECO:0007669"/>
    <property type="project" value="UniProtKB-UniRule"/>
</dbReference>
<dbReference type="PROSITE" id="PS00678">
    <property type="entry name" value="WD_REPEATS_1"/>
    <property type="match status" value="3"/>
</dbReference>
<feature type="repeat" description="WD" evidence="12">
    <location>
        <begin position="104"/>
        <end position="145"/>
    </location>
</feature>
<dbReference type="GO" id="GO:0005874">
    <property type="term" value="C:microtubule"/>
    <property type="evidence" value="ECO:0007669"/>
    <property type="project" value="UniProtKB-KW"/>
</dbReference>
<evidence type="ECO:0000256" key="12">
    <source>
        <dbReference type="PROSITE-ProRule" id="PRU00221"/>
    </source>
</evidence>
<dbReference type="SUPFAM" id="SSF50978">
    <property type="entry name" value="WD40 repeat-like"/>
    <property type="match status" value="1"/>
</dbReference>
<evidence type="ECO:0000256" key="6">
    <source>
        <dbReference type="ARBA" id="ARBA00022737"/>
    </source>
</evidence>
<keyword evidence="10 11" id="KW-0131">Cell cycle</keyword>
<dbReference type="InterPro" id="IPR037190">
    <property type="entry name" value="LIS1_N"/>
</dbReference>
<dbReference type="InterPro" id="IPR036322">
    <property type="entry name" value="WD40_repeat_dom_sf"/>
</dbReference>
<keyword evidence="3 12" id="KW-0853">WD repeat</keyword>
<comment type="subcellular location">
    <subcellularLocation>
        <location evidence="11">Cytoplasm</location>
        <location evidence="11">Cytoskeleton</location>
    </subcellularLocation>
    <subcellularLocation>
        <location evidence="11">Cytoplasm</location>
        <location evidence="11">Cytoskeleton</location>
        <location evidence="11">Spindle pole</location>
    </subcellularLocation>
    <text evidence="11">Localizes to the plus ends of microtubules at the hyphal tip and the mitotic spindle poles.</text>
</comment>
<dbReference type="HAMAP" id="MF_03141">
    <property type="entry name" value="lis1"/>
    <property type="match status" value="1"/>
</dbReference>
<keyword evidence="4 11" id="KW-0132">Cell division</keyword>
<sequence>MSLLSERQKEELNKSILDYLHSQNLTEAYNVLKSQTGLDFTPDPKAKYAGLLEKKWTSVIRLQKKIMELENRNAALQEELSFSPAKRAASQSDWVPRAPAGRVLTGHREEIMRVAFHPSFSLLASASKDATIKIWDWETGEFERTLKRHTRAVQDIHFDSKGKFLVSCSSDLLIKIWDTENDWNNTKTFAGHDHSVSSVRFMPNDDFIVSASRDRTIRVWNVAMGHQVKMFHGHNDWVRSVVPSDDGRLLASCSNDHTARIIDFQSGETKADLRGHENVIECVEFAPINAYPAIRELAGITSKQPGLFAVTGARDKTIKLWDTTTSQLIRNLAGHDNWVRALVFHPNGKFLLSAGDDKMIRVWELSTGRCMKSVEAHSHFIPTMTWGRATVGGSKVNGANGTGGEEEKRINVLATGSVDQTIKIWTP</sequence>
<dbReference type="InterPro" id="IPR015943">
    <property type="entry name" value="WD40/YVTN_repeat-like_dom_sf"/>
</dbReference>
<dbReference type="EMBL" id="ML170165">
    <property type="protein sequence ID" value="TDL24956.1"/>
    <property type="molecule type" value="Genomic_DNA"/>
</dbReference>
<proteinExistence type="inferred from homology"/>
<dbReference type="PROSITE" id="PS50294">
    <property type="entry name" value="WD_REPEATS_REGION"/>
    <property type="match status" value="4"/>
</dbReference>
<dbReference type="InterPro" id="IPR056795">
    <property type="entry name" value="PAC1-like_LisH-like_dom"/>
</dbReference>
<dbReference type="GO" id="GO:0051012">
    <property type="term" value="P:microtubule sliding"/>
    <property type="evidence" value="ECO:0007669"/>
    <property type="project" value="UniProtKB-UniRule"/>
</dbReference>
<dbReference type="Pfam" id="PF24951">
    <property type="entry name" value="LisH_PAC1"/>
    <property type="match status" value="1"/>
</dbReference>
<dbReference type="GO" id="GO:0051301">
    <property type="term" value="P:cell division"/>
    <property type="evidence" value="ECO:0007669"/>
    <property type="project" value="UniProtKB-KW"/>
</dbReference>
<dbReference type="GO" id="GO:0023052">
    <property type="term" value="P:signaling"/>
    <property type="evidence" value="ECO:0007669"/>
    <property type="project" value="UniProtKB-ARBA"/>
</dbReference>
<dbReference type="SUPFAM" id="SSF109925">
    <property type="entry name" value="Lissencephaly-1 protein (Lis-1, PAF-AH alpha) N-terminal domain"/>
    <property type="match status" value="1"/>
</dbReference>
<dbReference type="PANTHER" id="PTHR19879">
    <property type="entry name" value="TRANSCRIPTION INITIATION FACTOR TFIID"/>
    <property type="match status" value="1"/>
</dbReference>
<dbReference type="PANTHER" id="PTHR19879:SF9">
    <property type="entry name" value="TRANSCRIPTION INITIATION FACTOR TFIID SUBUNIT 5"/>
    <property type="match status" value="1"/>
</dbReference>
<evidence type="ECO:0000256" key="4">
    <source>
        <dbReference type="ARBA" id="ARBA00022618"/>
    </source>
</evidence>
<keyword evidence="9 11" id="KW-0206">Cytoskeleton</keyword>
<protein>
    <recommendedName>
        <fullName evidence="11">Nuclear distribution protein PAC1</fullName>
    </recommendedName>
    <alternativeName>
        <fullName evidence="11">Lissencephaly-1 homolog</fullName>
        <shortName evidence="11">LIS-1</shortName>
    </alternativeName>
    <alternativeName>
        <fullName evidence="11">nudF homolog</fullName>
    </alternativeName>
</protein>
<keyword evidence="8 11" id="KW-0175">Coiled coil</keyword>
<evidence type="ECO:0000256" key="5">
    <source>
        <dbReference type="ARBA" id="ARBA00022701"/>
    </source>
</evidence>
<dbReference type="SMART" id="SM00667">
    <property type="entry name" value="LisH"/>
    <property type="match status" value="1"/>
</dbReference>
<name>A0A4Y7QC55_9AGAM</name>
<evidence type="ECO:0000256" key="1">
    <source>
        <dbReference type="ARBA" id="ARBA00022448"/>
    </source>
</evidence>
<dbReference type="FunFam" id="2.130.10.10:FF:000342">
    <property type="entry name" value="Nuclear distribution protein PAC1"/>
    <property type="match status" value="1"/>
</dbReference>
<dbReference type="CDD" id="cd00200">
    <property type="entry name" value="WD40"/>
    <property type="match status" value="1"/>
</dbReference>
<keyword evidence="6" id="KW-0677">Repeat</keyword>
<dbReference type="GO" id="GO:0005875">
    <property type="term" value="C:microtubule associated complex"/>
    <property type="evidence" value="ECO:0007669"/>
    <property type="project" value="UniProtKB-UniRule"/>
</dbReference>
<feature type="repeat" description="WD" evidence="12">
    <location>
        <begin position="411"/>
        <end position="427"/>
    </location>
</feature>
<dbReference type="Proteomes" id="UP000294933">
    <property type="component" value="Unassembled WGS sequence"/>
</dbReference>
<dbReference type="PRINTS" id="PR00320">
    <property type="entry name" value="GPROTEINBRPT"/>
</dbReference>
<evidence type="ECO:0000256" key="2">
    <source>
        <dbReference type="ARBA" id="ARBA00022490"/>
    </source>
</evidence>
<evidence type="ECO:0000256" key="9">
    <source>
        <dbReference type="ARBA" id="ARBA00023212"/>
    </source>
</evidence>
<dbReference type="SMART" id="SM00320">
    <property type="entry name" value="WD40"/>
    <property type="match status" value="7"/>
</dbReference>
<feature type="repeat" description="WD" evidence="12">
    <location>
        <begin position="146"/>
        <end position="181"/>
    </location>
</feature>
<dbReference type="InterPro" id="IPR001680">
    <property type="entry name" value="WD40_rpt"/>
</dbReference>
<organism evidence="14 15">
    <name type="scientific">Rickenella mellea</name>
    <dbReference type="NCBI Taxonomy" id="50990"/>
    <lineage>
        <taxon>Eukaryota</taxon>
        <taxon>Fungi</taxon>
        <taxon>Dikarya</taxon>
        <taxon>Basidiomycota</taxon>
        <taxon>Agaricomycotina</taxon>
        <taxon>Agaricomycetes</taxon>
        <taxon>Hymenochaetales</taxon>
        <taxon>Rickenellaceae</taxon>
        <taxon>Rickenella</taxon>
    </lineage>
</organism>
<dbReference type="GO" id="GO:0000922">
    <property type="term" value="C:spindle pole"/>
    <property type="evidence" value="ECO:0007669"/>
    <property type="project" value="UniProtKB-SubCell"/>
</dbReference>
<dbReference type="AlphaFoldDB" id="A0A4Y7QC55"/>
<feature type="repeat" description="WD" evidence="12">
    <location>
        <begin position="332"/>
        <end position="373"/>
    </location>
</feature>
<dbReference type="PROSITE" id="PS50082">
    <property type="entry name" value="WD_REPEATS_2"/>
    <property type="match status" value="7"/>
</dbReference>
<dbReference type="PIRSF" id="PIRSF037647">
    <property type="entry name" value="Dynein_regulator_Lis1"/>
    <property type="match status" value="1"/>
</dbReference>
<reference evidence="14 15" key="1">
    <citation type="submission" date="2018-06" db="EMBL/GenBank/DDBJ databases">
        <title>A transcriptomic atlas of mushroom development highlights an independent origin of complex multicellularity.</title>
        <authorList>
            <consortium name="DOE Joint Genome Institute"/>
            <person name="Krizsan K."/>
            <person name="Almasi E."/>
            <person name="Merenyi Z."/>
            <person name="Sahu N."/>
            <person name="Viragh M."/>
            <person name="Koszo T."/>
            <person name="Mondo S."/>
            <person name="Kiss B."/>
            <person name="Balint B."/>
            <person name="Kues U."/>
            <person name="Barry K."/>
            <person name="Hegedus J.C."/>
            <person name="Henrissat B."/>
            <person name="Johnson J."/>
            <person name="Lipzen A."/>
            <person name="Ohm R."/>
            <person name="Nagy I."/>
            <person name="Pangilinan J."/>
            <person name="Yan J."/>
            <person name="Xiong Y."/>
            <person name="Grigoriev I.V."/>
            <person name="Hibbett D.S."/>
            <person name="Nagy L.G."/>
        </authorList>
    </citation>
    <scope>NUCLEOTIDE SEQUENCE [LARGE SCALE GENOMIC DNA]</scope>
    <source>
        <strain evidence="14 15">SZMC22713</strain>
    </source>
</reference>
<evidence type="ECO:0000259" key="13">
    <source>
        <dbReference type="Pfam" id="PF24951"/>
    </source>
</evidence>
<dbReference type="InterPro" id="IPR017252">
    <property type="entry name" value="Dynein_regulator_LIS1"/>
</dbReference>
<dbReference type="OrthoDB" id="10264588at2759"/>
<gene>
    <name evidence="11" type="primary">PAC1</name>
    <name evidence="11" type="synonym">LIS1</name>
    <name evidence="14" type="ORF">BD410DRAFT_69712</name>
</gene>
<dbReference type="FunFam" id="1.20.960.30:FF:000002">
    <property type="entry name" value="Platelet-activating factor acetylhydrolase ib"/>
    <property type="match status" value="1"/>
</dbReference>
<dbReference type="PROSITE" id="PS50896">
    <property type="entry name" value="LISH"/>
    <property type="match status" value="1"/>
</dbReference>
<comment type="domain">
    <text evidence="11">Dimerization mediated by the LisH domain may be required to activate dynein.</text>
</comment>
<dbReference type="VEuPathDB" id="FungiDB:BD410DRAFT_69712"/>
<keyword evidence="5 11" id="KW-0493">Microtubule</keyword>
<dbReference type="STRING" id="50990.A0A4Y7QC55"/>
<comment type="similarity">
    <text evidence="11">Belongs to the WD repeat LIS1/nudF family.</text>
</comment>
<comment type="subunit">
    <text evidence="11">Self-associates. Interacts with NDL1 and dynein.</text>
</comment>
<evidence type="ECO:0000256" key="7">
    <source>
        <dbReference type="ARBA" id="ARBA00022776"/>
    </source>
</evidence>
<dbReference type="GO" id="GO:0007154">
    <property type="term" value="P:cell communication"/>
    <property type="evidence" value="ECO:0007669"/>
    <property type="project" value="UniProtKB-ARBA"/>
</dbReference>
<accession>A0A4Y7QC55</accession>
<keyword evidence="1 11" id="KW-0813">Transport</keyword>